<protein>
    <submittedName>
        <fullName evidence="1">Uncharacterized protein</fullName>
    </submittedName>
</protein>
<dbReference type="RefSeq" id="WP_281380280.1">
    <property type="nucleotide sequence ID" value="NZ_JACHGW010000003.1"/>
</dbReference>
<evidence type="ECO:0000313" key="1">
    <source>
        <dbReference type="EMBL" id="MBB6051373.1"/>
    </source>
</evidence>
<keyword evidence="2" id="KW-1185">Reference proteome</keyword>
<reference evidence="1 2" key="1">
    <citation type="submission" date="2020-08" db="EMBL/GenBank/DDBJ databases">
        <title>Genomic Encyclopedia of Type Strains, Phase IV (KMG-IV): sequencing the most valuable type-strain genomes for metagenomic binning, comparative biology and taxonomic classification.</title>
        <authorList>
            <person name="Goeker M."/>
        </authorList>
    </citation>
    <scope>NUCLEOTIDE SEQUENCE [LARGE SCALE GENOMIC DNA]</scope>
    <source>
        <strain evidence="1 2">DSM 23562</strain>
    </source>
</reference>
<accession>A0A7W9SSS2</accession>
<sequence length="42" mass="4554">MRHLFFVFVATLSLLSLGRPGRAEVTAMTLGIQMNCPYGLAA</sequence>
<dbReference type="Proteomes" id="UP000520814">
    <property type="component" value="Unassembled WGS sequence"/>
</dbReference>
<comment type="caution">
    <text evidence="1">The sequence shown here is derived from an EMBL/GenBank/DDBJ whole genome shotgun (WGS) entry which is preliminary data.</text>
</comment>
<name>A0A7W9SSS2_ARMRO</name>
<dbReference type="EMBL" id="JACHGW010000003">
    <property type="protein sequence ID" value="MBB6051373.1"/>
    <property type="molecule type" value="Genomic_DNA"/>
</dbReference>
<organism evidence="1 2">
    <name type="scientific">Armatimonas rosea</name>
    <dbReference type="NCBI Taxonomy" id="685828"/>
    <lineage>
        <taxon>Bacteria</taxon>
        <taxon>Bacillati</taxon>
        <taxon>Armatimonadota</taxon>
        <taxon>Armatimonadia</taxon>
        <taxon>Armatimonadales</taxon>
        <taxon>Armatimonadaceae</taxon>
        <taxon>Armatimonas</taxon>
    </lineage>
</organism>
<gene>
    <name evidence="1" type="ORF">HNQ39_003183</name>
</gene>
<dbReference type="AlphaFoldDB" id="A0A7W9SSS2"/>
<evidence type="ECO:0000313" key="2">
    <source>
        <dbReference type="Proteomes" id="UP000520814"/>
    </source>
</evidence>
<proteinExistence type="predicted"/>